<feature type="domain" description="DUF4123" evidence="1">
    <location>
        <begin position="28"/>
        <end position="144"/>
    </location>
</feature>
<organism evidence="2 3">
    <name type="scientific">Xanthomonas boreopolis</name>
    <dbReference type="NCBI Taxonomy" id="86183"/>
    <lineage>
        <taxon>Bacteria</taxon>
        <taxon>Pseudomonadati</taxon>
        <taxon>Pseudomonadota</taxon>
        <taxon>Gammaproteobacteria</taxon>
        <taxon>Lysobacterales</taxon>
        <taxon>Lysobacteraceae</taxon>
        <taxon>Xanthomonas</taxon>
    </lineage>
</organism>
<dbReference type="EMBL" id="BNBA01000068">
    <property type="protein sequence ID" value="GHH61564.1"/>
    <property type="molecule type" value="Genomic_DNA"/>
</dbReference>
<gene>
    <name evidence="2" type="ORF">GCM10009090_38170</name>
</gene>
<proteinExistence type="predicted"/>
<name>A0A919KKW0_9XANT</name>
<evidence type="ECO:0000313" key="3">
    <source>
        <dbReference type="Proteomes" id="UP000623958"/>
    </source>
</evidence>
<dbReference type="AlphaFoldDB" id="A0A919KKW0"/>
<reference evidence="2" key="1">
    <citation type="journal article" date="2014" name="Int. J. Syst. Evol. Microbiol.">
        <title>Complete genome sequence of Corynebacterium casei LMG S-19264T (=DSM 44701T), isolated from a smear-ripened cheese.</title>
        <authorList>
            <consortium name="US DOE Joint Genome Institute (JGI-PGF)"/>
            <person name="Walter F."/>
            <person name="Albersmeier A."/>
            <person name="Kalinowski J."/>
            <person name="Ruckert C."/>
        </authorList>
    </citation>
    <scope>NUCLEOTIDE SEQUENCE</scope>
    <source>
        <strain evidence="2">JCM 13306</strain>
    </source>
</reference>
<reference evidence="2" key="2">
    <citation type="submission" date="2020-09" db="EMBL/GenBank/DDBJ databases">
        <authorList>
            <person name="Sun Q."/>
            <person name="Ohkuma M."/>
        </authorList>
    </citation>
    <scope>NUCLEOTIDE SEQUENCE</scope>
    <source>
        <strain evidence="2">JCM 13306</strain>
    </source>
</reference>
<dbReference type="Pfam" id="PF13503">
    <property type="entry name" value="DUF4123"/>
    <property type="match status" value="1"/>
</dbReference>
<protein>
    <recommendedName>
        <fullName evidence="1">DUF4123 domain-containing protein</fullName>
    </recommendedName>
</protein>
<sequence>MMYVSDLFPRWNESMALVVERVPGSTAYVLMDAAQLPPDVMPWMECIRHGQVWNVSEDEPEADHPEVCALLAPHEAAWIATLLENYLPRRPFAFVAIASVRPVNELVAGLSWCKHAALPDGKNGLLRFYDAAVLQMLPEALDGKNLAKVLACADAWMHVQRDGSIGVLQGGGRPGMVALSPRELNALDELGTVDRVLATLGKHGRLPVEADPFDAYGKLSLMATTLFPDGKADMGVLYRCGAVCLGVPMDDFCQQWTQNGPFARLRGRDERLFEVVSRWAEGYAQADEAWPEEKALV</sequence>
<accession>A0A919KKW0</accession>
<comment type="caution">
    <text evidence="2">The sequence shown here is derived from an EMBL/GenBank/DDBJ whole genome shotgun (WGS) entry which is preliminary data.</text>
</comment>
<evidence type="ECO:0000313" key="2">
    <source>
        <dbReference type="EMBL" id="GHH61564.1"/>
    </source>
</evidence>
<evidence type="ECO:0000259" key="1">
    <source>
        <dbReference type="Pfam" id="PF13503"/>
    </source>
</evidence>
<dbReference type="InterPro" id="IPR025391">
    <property type="entry name" value="DUF4123"/>
</dbReference>
<dbReference type="Proteomes" id="UP000623958">
    <property type="component" value="Unassembled WGS sequence"/>
</dbReference>
<keyword evidence="3" id="KW-1185">Reference proteome</keyword>